<proteinExistence type="predicted"/>
<dbReference type="Proteomes" id="UP000032552">
    <property type="component" value="Unassembled WGS sequence"/>
</dbReference>
<evidence type="ECO:0000313" key="1">
    <source>
        <dbReference type="EMBL" id="GAN35635.1"/>
    </source>
</evidence>
<reference evidence="2" key="1">
    <citation type="submission" date="2014-05" db="EMBL/GenBank/DDBJ databases">
        <title>Whole genome sequencing of Lactobacillus casei NRIC0644.</title>
        <authorList>
            <person name="Atarashi H."/>
            <person name="Yoshida Y."/>
            <person name="Fujimura S."/>
            <person name="Tanaka N."/>
            <person name="Shiwa Y."/>
            <person name="Yoshikawa H."/>
            <person name="Okada S."/>
            <person name="Nakagawa J."/>
        </authorList>
    </citation>
    <scope>NUCLEOTIDE SEQUENCE [LARGE SCALE GENOMIC DNA]</scope>
    <source>
        <strain evidence="2">NRIC0644</strain>
    </source>
</reference>
<evidence type="ECO:0000313" key="2">
    <source>
        <dbReference type="Proteomes" id="UP000032552"/>
    </source>
</evidence>
<organism evidence="1 2">
    <name type="scientific">Lacticaseibacillus paracasei NRIC 0644</name>
    <dbReference type="NCBI Taxonomy" id="1435038"/>
    <lineage>
        <taxon>Bacteria</taxon>
        <taxon>Bacillati</taxon>
        <taxon>Bacillota</taxon>
        <taxon>Bacilli</taxon>
        <taxon>Lactobacillales</taxon>
        <taxon>Lactobacillaceae</taxon>
        <taxon>Lacticaseibacillus</taxon>
    </lineage>
</organism>
<dbReference type="AlphaFoldDB" id="A0A0C9NUP5"/>
<comment type="caution">
    <text evidence="1">The sequence shown here is derived from an EMBL/GenBank/DDBJ whole genome shotgun (WGS) entry which is preliminary data.</text>
</comment>
<accession>A0A0C9NUP5</accession>
<sequence length="182" mass="21080">MYITFSFDTLIALVALFLSIASAIYAWHFNLFRVSVTSIEVKKEREHVMISFSVSNISTRALTIKDITLEHDGHRILDNGFSPEEYDIEKNRNKRQFWDESHPLYTDGPLPVPQMRWNPYDLSPAYDPSSVSSPFKRSVELVPFHAEEFSYYVDALPQTINVTCNHRIHRLSKTISIPTKLD</sequence>
<protein>
    <submittedName>
        <fullName evidence="1">Uncharacterized protein</fullName>
    </submittedName>
</protein>
<dbReference type="EMBL" id="BAYM01000009">
    <property type="protein sequence ID" value="GAN35635.1"/>
    <property type="molecule type" value="Genomic_DNA"/>
</dbReference>
<gene>
    <name evidence="1" type="ORF">LC0644_0224</name>
</gene>
<name>A0A0C9NUP5_LACPA</name>